<evidence type="ECO:0000313" key="1">
    <source>
        <dbReference type="EMBL" id="KAL1839365.1"/>
    </source>
</evidence>
<reference evidence="1 2" key="1">
    <citation type="journal article" date="2024" name="Commun. Biol.">
        <title>Comparative genomic analysis of thermophilic fungi reveals convergent evolutionary adaptations and gene losses.</title>
        <authorList>
            <person name="Steindorff A.S."/>
            <person name="Aguilar-Pontes M.V."/>
            <person name="Robinson A.J."/>
            <person name="Andreopoulos B."/>
            <person name="LaButti K."/>
            <person name="Kuo A."/>
            <person name="Mondo S."/>
            <person name="Riley R."/>
            <person name="Otillar R."/>
            <person name="Haridas S."/>
            <person name="Lipzen A."/>
            <person name="Grimwood J."/>
            <person name="Schmutz J."/>
            <person name="Clum A."/>
            <person name="Reid I.D."/>
            <person name="Moisan M.C."/>
            <person name="Butler G."/>
            <person name="Nguyen T.T.M."/>
            <person name="Dewar K."/>
            <person name="Conant G."/>
            <person name="Drula E."/>
            <person name="Henrissat B."/>
            <person name="Hansel C."/>
            <person name="Singer S."/>
            <person name="Hutchinson M.I."/>
            <person name="de Vries R.P."/>
            <person name="Natvig D.O."/>
            <person name="Powell A.J."/>
            <person name="Tsang A."/>
            <person name="Grigoriev I.V."/>
        </authorList>
    </citation>
    <scope>NUCLEOTIDE SEQUENCE [LARGE SCALE GENOMIC DNA]</scope>
    <source>
        <strain evidence="1 2">CBS 620.91</strain>
    </source>
</reference>
<keyword evidence="2" id="KW-1185">Reference proteome</keyword>
<accession>A0ABR3VCK6</accession>
<comment type="caution">
    <text evidence="1">The sequence shown here is derived from an EMBL/GenBank/DDBJ whole genome shotgun (WGS) entry which is preliminary data.</text>
</comment>
<organism evidence="1 2">
    <name type="scientific">Humicola insolens</name>
    <name type="common">Soft-rot fungus</name>
    <dbReference type="NCBI Taxonomy" id="85995"/>
    <lineage>
        <taxon>Eukaryota</taxon>
        <taxon>Fungi</taxon>
        <taxon>Dikarya</taxon>
        <taxon>Ascomycota</taxon>
        <taxon>Pezizomycotina</taxon>
        <taxon>Sordariomycetes</taxon>
        <taxon>Sordariomycetidae</taxon>
        <taxon>Sordariales</taxon>
        <taxon>Chaetomiaceae</taxon>
        <taxon>Mycothermus</taxon>
    </lineage>
</organism>
<evidence type="ECO:0000313" key="2">
    <source>
        <dbReference type="Proteomes" id="UP001583172"/>
    </source>
</evidence>
<proteinExistence type="predicted"/>
<protein>
    <submittedName>
        <fullName evidence="1">Uncharacterized protein</fullName>
    </submittedName>
</protein>
<gene>
    <name evidence="1" type="ORF">VTJ49DRAFT_1600</name>
</gene>
<sequence>MDPDVATGVGGGLTQSIPRRALFASVVGNHIFVAAPVCAPWPNAESEGFNAPAQVDDIAVAALHQLFLKLCLTDDPYPMSIVSTDADCKAASRDTPDDTIIEIRQATMRHH</sequence>
<dbReference type="Proteomes" id="UP001583172">
    <property type="component" value="Unassembled WGS sequence"/>
</dbReference>
<dbReference type="EMBL" id="JAZGSY010000161">
    <property type="protein sequence ID" value="KAL1839365.1"/>
    <property type="molecule type" value="Genomic_DNA"/>
</dbReference>
<name>A0ABR3VCK6_HUMIN</name>